<evidence type="ECO:0000313" key="5">
    <source>
        <dbReference type="EnsemblMetazoa" id="XP_008185392.1"/>
    </source>
</evidence>
<keyword evidence="6" id="KW-1185">Reference proteome</keyword>
<dbReference type="SMART" id="SM00674">
    <property type="entry name" value="CENPB"/>
    <property type="match status" value="1"/>
</dbReference>
<evidence type="ECO:0000256" key="1">
    <source>
        <dbReference type="ARBA" id="ARBA00004123"/>
    </source>
</evidence>
<proteinExistence type="predicted"/>
<dbReference type="InterPro" id="IPR006600">
    <property type="entry name" value="HTH_CenpB_DNA-bd_dom"/>
</dbReference>
<dbReference type="KEGG" id="api:103310072"/>
<dbReference type="OrthoDB" id="125347at2759"/>
<dbReference type="RefSeq" id="XP_008185392.1">
    <property type="nucleotide sequence ID" value="XM_008187170.2"/>
</dbReference>
<dbReference type="Gene3D" id="1.10.10.60">
    <property type="entry name" value="Homeodomain-like"/>
    <property type="match status" value="2"/>
</dbReference>
<protein>
    <recommendedName>
        <fullName evidence="4">HTH CENPB-type domain-containing protein</fullName>
    </recommendedName>
</protein>
<comment type="subcellular location">
    <subcellularLocation>
        <location evidence="1">Nucleus</location>
    </subcellularLocation>
</comment>
<feature type="domain" description="HTH CENPB-type" evidence="4">
    <location>
        <begin position="58"/>
        <end position="129"/>
    </location>
</feature>
<keyword evidence="2" id="KW-0238">DNA-binding</keyword>
<dbReference type="PROSITE" id="PS51253">
    <property type="entry name" value="HTH_CENPB"/>
    <property type="match status" value="1"/>
</dbReference>
<dbReference type="GO" id="GO:0005634">
    <property type="term" value="C:nucleus"/>
    <property type="evidence" value="ECO:0007669"/>
    <property type="project" value="UniProtKB-SubCell"/>
</dbReference>
<evidence type="ECO:0000313" key="6">
    <source>
        <dbReference type="Proteomes" id="UP000007819"/>
    </source>
</evidence>
<dbReference type="InterPro" id="IPR007889">
    <property type="entry name" value="HTH_Psq"/>
</dbReference>
<evidence type="ECO:0000256" key="2">
    <source>
        <dbReference type="ARBA" id="ARBA00023125"/>
    </source>
</evidence>
<evidence type="ECO:0000259" key="4">
    <source>
        <dbReference type="PROSITE" id="PS51253"/>
    </source>
</evidence>
<accession>A0A8R2FAJ0</accession>
<dbReference type="Pfam" id="PF04218">
    <property type="entry name" value="CENP-B_N"/>
    <property type="match status" value="1"/>
</dbReference>
<organism evidence="5 6">
    <name type="scientific">Acyrthosiphon pisum</name>
    <name type="common">Pea aphid</name>
    <dbReference type="NCBI Taxonomy" id="7029"/>
    <lineage>
        <taxon>Eukaryota</taxon>
        <taxon>Metazoa</taxon>
        <taxon>Ecdysozoa</taxon>
        <taxon>Arthropoda</taxon>
        <taxon>Hexapoda</taxon>
        <taxon>Insecta</taxon>
        <taxon>Pterygota</taxon>
        <taxon>Neoptera</taxon>
        <taxon>Paraneoptera</taxon>
        <taxon>Hemiptera</taxon>
        <taxon>Sternorrhyncha</taxon>
        <taxon>Aphidomorpha</taxon>
        <taxon>Aphidoidea</taxon>
        <taxon>Aphididae</taxon>
        <taxon>Macrosiphini</taxon>
        <taxon>Acyrthosiphon</taxon>
    </lineage>
</organism>
<keyword evidence="3" id="KW-0539">Nucleus</keyword>
<dbReference type="InterPro" id="IPR050863">
    <property type="entry name" value="CenT-Element_Derived"/>
</dbReference>
<sequence length="174" mass="19389">MSRCQITLDEKIGIIGRLENGEEIGAIAREFGTSSSTISTIWDRRDSLKTMLEIVSLRTKQLRTAQHKDLEEAVLAWFKKQRLANVPISGPMLKAKTEQLAEGLKIEDFKCSASWVLSFRQRHNIGFGKMAGESTAVCSRCHDDVWPSGTGYSESDEESFVLLDSDGSFVLLDS</sequence>
<dbReference type="InterPro" id="IPR009057">
    <property type="entry name" value="Homeodomain-like_sf"/>
</dbReference>
<dbReference type="PANTHER" id="PTHR19303:SF73">
    <property type="entry name" value="PROTEIN PDC2"/>
    <property type="match status" value="1"/>
</dbReference>
<evidence type="ECO:0000256" key="3">
    <source>
        <dbReference type="ARBA" id="ARBA00023242"/>
    </source>
</evidence>
<dbReference type="GeneID" id="103310072"/>
<dbReference type="AlphaFoldDB" id="A0A8R2FAJ0"/>
<dbReference type="PANTHER" id="PTHR19303">
    <property type="entry name" value="TRANSPOSON"/>
    <property type="match status" value="1"/>
</dbReference>
<reference evidence="5" key="2">
    <citation type="submission" date="2022-06" db="UniProtKB">
        <authorList>
            <consortium name="EnsemblMetazoa"/>
        </authorList>
    </citation>
    <scope>IDENTIFICATION</scope>
</reference>
<dbReference type="Proteomes" id="UP000007819">
    <property type="component" value="Chromosome A3"/>
</dbReference>
<dbReference type="EnsemblMetazoa" id="XM_008187170.3">
    <property type="protein sequence ID" value="XP_008185392.1"/>
    <property type="gene ID" value="LOC103310072"/>
</dbReference>
<dbReference type="Pfam" id="PF03221">
    <property type="entry name" value="HTH_Tnp_Tc5"/>
    <property type="match status" value="1"/>
</dbReference>
<name>A0A8R2FAJ0_ACYPI</name>
<reference evidence="6" key="1">
    <citation type="submission" date="2010-06" db="EMBL/GenBank/DDBJ databases">
        <authorList>
            <person name="Jiang H."/>
            <person name="Abraham K."/>
            <person name="Ali S."/>
            <person name="Alsbrooks S.L."/>
            <person name="Anim B.N."/>
            <person name="Anosike U.S."/>
            <person name="Attaway T."/>
            <person name="Bandaranaike D.P."/>
            <person name="Battles P.K."/>
            <person name="Bell S.N."/>
            <person name="Bell A.V."/>
            <person name="Beltran B."/>
            <person name="Bickham C."/>
            <person name="Bustamante Y."/>
            <person name="Caleb T."/>
            <person name="Canada A."/>
            <person name="Cardenas V."/>
            <person name="Carter K."/>
            <person name="Chacko J."/>
            <person name="Chandrabose M.N."/>
            <person name="Chavez D."/>
            <person name="Chavez A."/>
            <person name="Chen L."/>
            <person name="Chu H.-S."/>
            <person name="Claassen K.J."/>
            <person name="Cockrell R."/>
            <person name="Collins M."/>
            <person name="Cooper J.A."/>
            <person name="Cree A."/>
            <person name="Curry S.M."/>
            <person name="Da Y."/>
            <person name="Dao M.D."/>
            <person name="Das B."/>
            <person name="Davila M.-L."/>
            <person name="Davy-Carroll L."/>
            <person name="Denson S."/>
            <person name="Dinh H."/>
            <person name="Ebong V.E."/>
            <person name="Edwards J.R."/>
            <person name="Egan A."/>
            <person name="El-Daye J."/>
            <person name="Escobedo L."/>
            <person name="Fernandez S."/>
            <person name="Fernando P.R."/>
            <person name="Flagg N."/>
            <person name="Forbes L.D."/>
            <person name="Fowler R.G."/>
            <person name="Fu Q."/>
            <person name="Gabisi R.A."/>
            <person name="Ganer J."/>
            <person name="Garbino Pronczuk A."/>
            <person name="Garcia R.M."/>
            <person name="Garner T."/>
            <person name="Garrett T.E."/>
            <person name="Gonzalez D.A."/>
            <person name="Hamid H."/>
            <person name="Hawkins E.S."/>
            <person name="Hirani K."/>
            <person name="Hogues M.E."/>
            <person name="Hollins B."/>
            <person name="Hsiao C.-H."/>
            <person name="Jabil R."/>
            <person name="James M.L."/>
            <person name="Jhangiani S.N."/>
            <person name="Johnson B."/>
            <person name="Johnson Q."/>
            <person name="Joshi V."/>
            <person name="Kalu J.B."/>
            <person name="Kam C."/>
            <person name="Kashfia A."/>
            <person name="Keebler J."/>
            <person name="Kisamo H."/>
            <person name="Kovar C.L."/>
            <person name="Lago L.A."/>
            <person name="Lai C.-Y."/>
            <person name="Laidlaw J."/>
            <person name="Lara F."/>
            <person name="Le T.-K."/>
            <person name="Lee S.L."/>
            <person name="Legall F.H."/>
            <person name="Lemon S.J."/>
            <person name="Lewis L.R."/>
            <person name="Li B."/>
            <person name="Liu Y."/>
            <person name="Liu Y.-S."/>
            <person name="Lopez J."/>
            <person name="Lozado R.J."/>
            <person name="Lu J."/>
            <person name="Madu R.C."/>
            <person name="Maheshwari M."/>
            <person name="Maheshwari R."/>
            <person name="Malloy K."/>
            <person name="Martinez E."/>
            <person name="Mathew T."/>
            <person name="Mercado I.C."/>
            <person name="Mercado C."/>
            <person name="Meyer B."/>
            <person name="Montgomery K."/>
            <person name="Morgan M.B."/>
            <person name="Munidasa M."/>
            <person name="Nazareth L.V."/>
            <person name="Nelson J."/>
            <person name="Ng B.M."/>
            <person name="Nguyen N.B."/>
            <person name="Nguyen P.Q."/>
            <person name="Nguyen T."/>
            <person name="Obregon M."/>
            <person name="Okwuonu G.O."/>
            <person name="Onwere C.G."/>
            <person name="Orozco G."/>
            <person name="Parra A."/>
            <person name="Patel S."/>
            <person name="Patil S."/>
            <person name="Perez A."/>
            <person name="Perez Y."/>
            <person name="Pham C."/>
            <person name="Primus E.L."/>
            <person name="Pu L.-L."/>
            <person name="Puazo M."/>
            <person name="Qin X."/>
            <person name="Quiroz J.B."/>
            <person name="Reese J."/>
            <person name="Richards S."/>
            <person name="Rives C.M."/>
            <person name="Robberts R."/>
            <person name="Ruiz S.J."/>
            <person name="Ruiz M.J."/>
            <person name="Santibanez J."/>
            <person name="Schneider B.W."/>
            <person name="Sisson I."/>
            <person name="Smith M."/>
            <person name="Sodergren E."/>
            <person name="Song X.-Z."/>
            <person name="Song B.B."/>
            <person name="Summersgill H."/>
            <person name="Thelus R."/>
            <person name="Thornton R.D."/>
            <person name="Trejos Z.Y."/>
            <person name="Usmani K."/>
            <person name="Vattathil S."/>
            <person name="Villasana D."/>
            <person name="Walker D.L."/>
            <person name="Wang S."/>
            <person name="Wang K."/>
            <person name="White C.S."/>
            <person name="Williams A.C."/>
            <person name="Williamson J."/>
            <person name="Wilson K."/>
            <person name="Woghiren I.O."/>
            <person name="Woodworth J.R."/>
            <person name="Worley K.C."/>
            <person name="Wright R.A."/>
            <person name="Wu W."/>
            <person name="Young L."/>
            <person name="Zhang L."/>
            <person name="Zhang J."/>
            <person name="Zhu Y."/>
            <person name="Muzny D.M."/>
            <person name="Weinstock G."/>
            <person name="Gibbs R.A."/>
        </authorList>
    </citation>
    <scope>NUCLEOTIDE SEQUENCE [LARGE SCALE GENOMIC DNA]</scope>
    <source>
        <strain evidence="6">LSR1</strain>
    </source>
</reference>
<dbReference type="GO" id="GO:0003677">
    <property type="term" value="F:DNA binding"/>
    <property type="evidence" value="ECO:0007669"/>
    <property type="project" value="UniProtKB-KW"/>
</dbReference>
<dbReference type="SUPFAM" id="SSF46689">
    <property type="entry name" value="Homeodomain-like"/>
    <property type="match status" value="2"/>
</dbReference>